<accession>A0A418ZP07</accession>
<comment type="caution">
    <text evidence="3">The sequence shown here is derived from an EMBL/GenBank/DDBJ whole genome shotgun (WGS) entry which is preliminary data.</text>
</comment>
<dbReference type="Proteomes" id="UP000285530">
    <property type="component" value="Unassembled WGS sequence"/>
</dbReference>
<proteinExistence type="predicted"/>
<feature type="signal peptide" evidence="2">
    <location>
        <begin position="1"/>
        <end position="22"/>
    </location>
</feature>
<dbReference type="AlphaFoldDB" id="A0A418ZP07"/>
<sequence>MFFKRLYLSLLAACGVASASHAASIVNIEMTLRYEGTFYTDGHIWTDAENYTFFDSFLADDDPRGVPTFDPGMKVGDQTTFRASIVLPESRMMLARQFDNGGRTQECQLGHLICGTVTEVFQSPDGYVLNWGELEGVSFGMQAGQQLTYLFTPEYRGSTLEFNWGTIVYDNRFANFTILDVAQPAPVPLPMPAMLLPVGLGAFAFLRKRRRMVS</sequence>
<keyword evidence="1" id="KW-0472">Membrane</keyword>
<feature type="chain" id="PRO_5019167637" description="VPLPA-CTERM sorting domain-containing protein" evidence="2">
    <location>
        <begin position="23"/>
        <end position="214"/>
    </location>
</feature>
<organism evidence="3 4">
    <name type="scientific">Paracoccus aestuarii</name>
    <dbReference type="NCBI Taxonomy" id="453842"/>
    <lineage>
        <taxon>Bacteria</taxon>
        <taxon>Pseudomonadati</taxon>
        <taxon>Pseudomonadota</taxon>
        <taxon>Alphaproteobacteria</taxon>
        <taxon>Rhodobacterales</taxon>
        <taxon>Paracoccaceae</taxon>
        <taxon>Paracoccus</taxon>
    </lineage>
</organism>
<evidence type="ECO:0000256" key="2">
    <source>
        <dbReference type="SAM" id="SignalP"/>
    </source>
</evidence>
<dbReference type="OrthoDB" id="9814751at2"/>
<keyword evidence="1" id="KW-1133">Transmembrane helix</keyword>
<dbReference type="EMBL" id="QZEV01000196">
    <property type="protein sequence ID" value="RJK94502.1"/>
    <property type="molecule type" value="Genomic_DNA"/>
</dbReference>
<dbReference type="RefSeq" id="WP_119887892.1">
    <property type="nucleotide sequence ID" value="NZ_QZEV01000196.1"/>
</dbReference>
<name>A0A418ZP07_9RHOB</name>
<evidence type="ECO:0000256" key="1">
    <source>
        <dbReference type="SAM" id="Phobius"/>
    </source>
</evidence>
<gene>
    <name evidence="3" type="ORF">D3P06_18610</name>
</gene>
<keyword evidence="4" id="KW-1185">Reference proteome</keyword>
<keyword evidence="1" id="KW-0812">Transmembrane</keyword>
<keyword evidence="2" id="KW-0732">Signal</keyword>
<evidence type="ECO:0000313" key="3">
    <source>
        <dbReference type="EMBL" id="RJK94502.1"/>
    </source>
</evidence>
<evidence type="ECO:0000313" key="4">
    <source>
        <dbReference type="Proteomes" id="UP000285530"/>
    </source>
</evidence>
<reference evidence="3 4" key="1">
    <citation type="submission" date="2018-09" db="EMBL/GenBank/DDBJ databases">
        <title>Paracoccus onubensis nov. sp. a moderate halophilic bacterium isolated from Gruta de las Maravillas (Aracena, Spain).</title>
        <authorList>
            <person name="Jurado V."/>
            <person name="Gutierrez-Patricio S."/>
            <person name="Gonzalez-Pimentel J.L."/>
            <person name="Laiz L."/>
            <person name="Saiz-Jimenez C."/>
        </authorList>
    </citation>
    <scope>NUCLEOTIDE SEQUENCE [LARGE SCALE GENOMIC DNA]</scope>
    <source>
        <strain evidence="3 4">DSM 19484</strain>
    </source>
</reference>
<feature type="transmembrane region" description="Helical" evidence="1">
    <location>
        <begin position="189"/>
        <end position="206"/>
    </location>
</feature>
<evidence type="ECO:0008006" key="5">
    <source>
        <dbReference type="Google" id="ProtNLM"/>
    </source>
</evidence>
<protein>
    <recommendedName>
        <fullName evidence="5">VPLPA-CTERM sorting domain-containing protein</fullName>
    </recommendedName>
</protein>